<feature type="transmembrane region" description="Helical" evidence="1">
    <location>
        <begin position="12"/>
        <end position="31"/>
    </location>
</feature>
<gene>
    <name evidence="2" type="ORF">DSW25_09225</name>
</gene>
<keyword evidence="3" id="KW-1185">Reference proteome</keyword>
<dbReference type="OrthoDB" id="7875256at2"/>
<keyword evidence="1" id="KW-0472">Membrane</keyword>
<dbReference type="Proteomes" id="UP000027734">
    <property type="component" value="Unassembled WGS sequence"/>
</dbReference>
<feature type="transmembrane region" description="Helical" evidence="1">
    <location>
        <begin position="37"/>
        <end position="55"/>
    </location>
</feature>
<sequence>MSRPQGSAPNFTKACIVMFGVNITWIFMAIWSIWGLIAVACTGWCINRVISFIAARRQM</sequence>
<accession>A0A073IHF0</accession>
<name>A0A073IHF0_9RHOB</name>
<reference evidence="2 3" key="1">
    <citation type="submission" date="2014-01" db="EMBL/GenBank/DDBJ databases">
        <title>Sulfitobacter donghicola JCM 14565 Genome Sequencing.</title>
        <authorList>
            <person name="Lai Q."/>
            <person name="Hong Z."/>
        </authorList>
    </citation>
    <scope>NUCLEOTIDE SEQUENCE [LARGE SCALE GENOMIC DNA]</scope>
    <source>
        <strain evidence="2 3">JCM 14565</strain>
    </source>
</reference>
<proteinExistence type="predicted"/>
<dbReference type="STRING" id="1300350.Z948_2727"/>
<keyword evidence="1" id="KW-0812">Transmembrane</keyword>
<keyword evidence="1" id="KW-1133">Transmembrane helix</keyword>
<comment type="caution">
    <text evidence="2">The sequence shown here is derived from an EMBL/GenBank/DDBJ whole genome shotgun (WGS) entry which is preliminary data.</text>
</comment>
<evidence type="ECO:0008006" key="4">
    <source>
        <dbReference type="Google" id="ProtNLM"/>
    </source>
</evidence>
<dbReference type="RefSeq" id="WP_025060043.1">
    <property type="nucleotide sequence ID" value="NZ_JAMC01000003.1"/>
</dbReference>
<protein>
    <recommendedName>
        <fullName evidence="4">Histidinol phosphate aminotransferase</fullName>
    </recommendedName>
</protein>
<evidence type="ECO:0000313" key="3">
    <source>
        <dbReference type="Proteomes" id="UP000027734"/>
    </source>
</evidence>
<organism evidence="2 3">
    <name type="scientific">Sulfitobacter donghicola DSW-25 = KCTC 12864 = JCM 14565</name>
    <dbReference type="NCBI Taxonomy" id="1300350"/>
    <lineage>
        <taxon>Bacteria</taxon>
        <taxon>Pseudomonadati</taxon>
        <taxon>Pseudomonadota</taxon>
        <taxon>Alphaproteobacteria</taxon>
        <taxon>Rhodobacterales</taxon>
        <taxon>Roseobacteraceae</taxon>
        <taxon>Sulfitobacter</taxon>
    </lineage>
</organism>
<evidence type="ECO:0000256" key="1">
    <source>
        <dbReference type="SAM" id="Phobius"/>
    </source>
</evidence>
<dbReference type="AlphaFoldDB" id="A0A073IHF0"/>
<dbReference type="EMBL" id="JAMC01000003">
    <property type="protein sequence ID" value="KEJ89204.1"/>
    <property type="molecule type" value="Genomic_DNA"/>
</dbReference>
<evidence type="ECO:0000313" key="2">
    <source>
        <dbReference type="EMBL" id="KEJ89204.1"/>
    </source>
</evidence>
<dbReference type="eggNOG" id="ENOG502ZW6U">
    <property type="taxonomic scope" value="Bacteria"/>
</dbReference>